<evidence type="ECO:0000256" key="5">
    <source>
        <dbReference type="ARBA" id="ARBA00022801"/>
    </source>
</evidence>
<proteinExistence type="inferred from homology"/>
<keyword evidence="4 7" id="KW-0732">Signal</keyword>
<feature type="chain" id="PRO_5043773458" evidence="7">
    <location>
        <begin position="18"/>
        <end position="431"/>
    </location>
</feature>
<dbReference type="Pfam" id="PF00450">
    <property type="entry name" value="Peptidase_S10"/>
    <property type="match status" value="1"/>
</dbReference>
<keyword evidence="9" id="KW-1185">Reference proteome</keyword>
<keyword evidence="6" id="KW-0325">Glycoprotein</keyword>
<dbReference type="PRINTS" id="PR00724">
    <property type="entry name" value="CRBOXYPTASEC"/>
</dbReference>
<evidence type="ECO:0000256" key="3">
    <source>
        <dbReference type="ARBA" id="ARBA00022670"/>
    </source>
</evidence>
<evidence type="ECO:0000256" key="6">
    <source>
        <dbReference type="ARBA" id="ARBA00023180"/>
    </source>
</evidence>
<dbReference type="SUPFAM" id="SSF53474">
    <property type="entry name" value="alpha/beta-Hydrolases"/>
    <property type="match status" value="1"/>
</dbReference>
<dbReference type="PANTHER" id="PTHR11802">
    <property type="entry name" value="SERINE PROTEASE FAMILY S10 SERINE CARBOXYPEPTIDASE"/>
    <property type="match status" value="1"/>
</dbReference>
<sequence>MAAKLLLGMLLLEACLCLDLLGDTDGPWSILGYTGYAGEVVMNYVTGSSLFYWLFQATKGNILTDKAPIILWLQGGQGCSGSTGLLFENVGPFNINNQTQPTPNPYSWTNEFHVIMVDYPYGSGFSFANAVYDMKNSTIQASAYLYNLLIKLNNKYPTWFNRDLYIFGDSYAGHWVPGIAYTILMNNLSPNAQFVFSLKGIGIGDPFMDGGTQTQHYDEYGFSTGLLDLEEMGIIQQMQAQIISDLNAGELVTANNDQMNLLGAISNYAGGADIYNIRYYYDSYDLGQLPNWMNLNSTKLMLNAPLDIFWQSCNPEIGYSWGQDMMTSMKPYLSYIVQNIKVIVWNSQDDYIVNSLGTQDFLSQLNWQYTHQFVNAHRQTWSVNGKIAGYVRAYNNLSFVLVLRAGHLMPHDQPQCAQDLVYRFINNEGWK</sequence>
<accession>A0AAU9K3Z0</accession>
<comment type="similarity">
    <text evidence="1">Belongs to the peptidase S10 family.</text>
</comment>
<dbReference type="GO" id="GO:0006508">
    <property type="term" value="P:proteolysis"/>
    <property type="evidence" value="ECO:0007669"/>
    <property type="project" value="UniProtKB-KW"/>
</dbReference>
<evidence type="ECO:0000313" key="9">
    <source>
        <dbReference type="Proteomes" id="UP001162131"/>
    </source>
</evidence>
<dbReference type="InterPro" id="IPR029058">
    <property type="entry name" value="AB_hydrolase_fold"/>
</dbReference>
<comment type="caution">
    <text evidence="8">The sequence shown here is derived from an EMBL/GenBank/DDBJ whole genome shotgun (WGS) entry which is preliminary data.</text>
</comment>
<dbReference type="GO" id="GO:0004185">
    <property type="term" value="F:serine-type carboxypeptidase activity"/>
    <property type="evidence" value="ECO:0007669"/>
    <property type="project" value="InterPro"/>
</dbReference>
<organism evidence="8 9">
    <name type="scientific">Blepharisma stoltei</name>
    <dbReference type="NCBI Taxonomy" id="1481888"/>
    <lineage>
        <taxon>Eukaryota</taxon>
        <taxon>Sar</taxon>
        <taxon>Alveolata</taxon>
        <taxon>Ciliophora</taxon>
        <taxon>Postciliodesmatophora</taxon>
        <taxon>Heterotrichea</taxon>
        <taxon>Heterotrichida</taxon>
        <taxon>Blepharismidae</taxon>
        <taxon>Blepharisma</taxon>
    </lineage>
</organism>
<name>A0AAU9K3Z0_9CILI</name>
<gene>
    <name evidence="8" type="ORF">BSTOLATCC_MIC53683</name>
</gene>
<reference evidence="8" key="1">
    <citation type="submission" date="2021-09" db="EMBL/GenBank/DDBJ databases">
        <authorList>
            <consortium name="AG Swart"/>
            <person name="Singh M."/>
            <person name="Singh A."/>
            <person name="Seah K."/>
            <person name="Emmerich C."/>
        </authorList>
    </citation>
    <scope>NUCLEOTIDE SEQUENCE</scope>
    <source>
        <strain evidence="8">ATCC30299</strain>
    </source>
</reference>
<keyword evidence="5" id="KW-0378">Hydrolase</keyword>
<keyword evidence="2" id="KW-0121">Carboxypeptidase</keyword>
<evidence type="ECO:0000256" key="7">
    <source>
        <dbReference type="SAM" id="SignalP"/>
    </source>
</evidence>
<evidence type="ECO:0000256" key="4">
    <source>
        <dbReference type="ARBA" id="ARBA00022729"/>
    </source>
</evidence>
<dbReference type="InterPro" id="IPR001563">
    <property type="entry name" value="Peptidase_S10"/>
</dbReference>
<dbReference type="Proteomes" id="UP001162131">
    <property type="component" value="Unassembled WGS sequence"/>
</dbReference>
<dbReference type="EMBL" id="CAJZBQ010000053">
    <property type="protein sequence ID" value="CAG9331618.1"/>
    <property type="molecule type" value="Genomic_DNA"/>
</dbReference>
<evidence type="ECO:0000313" key="8">
    <source>
        <dbReference type="EMBL" id="CAG9331618.1"/>
    </source>
</evidence>
<feature type="signal peptide" evidence="7">
    <location>
        <begin position="1"/>
        <end position="17"/>
    </location>
</feature>
<protein>
    <submittedName>
        <fullName evidence="8">Uncharacterized protein</fullName>
    </submittedName>
</protein>
<evidence type="ECO:0000256" key="2">
    <source>
        <dbReference type="ARBA" id="ARBA00022645"/>
    </source>
</evidence>
<dbReference type="AlphaFoldDB" id="A0AAU9K3Z0"/>
<keyword evidence="3" id="KW-0645">Protease</keyword>
<evidence type="ECO:0000256" key="1">
    <source>
        <dbReference type="ARBA" id="ARBA00009431"/>
    </source>
</evidence>
<dbReference type="PANTHER" id="PTHR11802:SF3">
    <property type="entry name" value="RETINOID-INDUCIBLE SERINE CARBOXYPEPTIDASE"/>
    <property type="match status" value="1"/>
</dbReference>
<dbReference type="Gene3D" id="3.40.50.1820">
    <property type="entry name" value="alpha/beta hydrolase"/>
    <property type="match status" value="1"/>
</dbReference>